<proteinExistence type="predicted"/>
<sequence>PLHKLAGDASKFGIGVCLPAGNVAIISSHPTGIYLRELLAIIISAILAPPDSSILCDNRALLCALNNGHGRTFPTSLALAATVWLVNKRLNPMGPHRLEPRRKAFPVHVRATTLVPGG</sequence>
<dbReference type="EMBL" id="GEGO01007457">
    <property type="protein sequence ID" value="JAR87947.1"/>
    <property type="molecule type" value="Transcribed_RNA"/>
</dbReference>
<feature type="non-terminal residue" evidence="1">
    <location>
        <position position="1"/>
    </location>
</feature>
<protein>
    <submittedName>
        <fullName evidence="1">Uncharacterized protein</fullName>
    </submittedName>
</protein>
<accession>A0A147BB12</accession>
<reference evidence="1" key="1">
    <citation type="journal article" date="2018" name="PLoS Negl. Trop. Dis.">
        <title>Sialome diversity of ticks revealed by RNAseq of single tick salivary glands.</title>
        <authorList>
            <person name="Perner J."/>
            <person name="Kropackova S."/>
            <person name="Kopacek P."/>
            <person name="Ribeiro J.M."/>
        </authorList>
    </citation>
    <scope>NUCLEOTIDE SEQUENCE</scope>
    <source>
        <strain evidence="1">Siblings of single egg batch collected in Ceske Budejovice</strain>
        <tissue evidence="1">Salivary glands</tissue>
    </source>
</reference>
<evidence type="ECO:0000313" key="1">
    <source>
        <dbReference type="EMBL" id="JAR87947.1"/>
    </source>
</evidence>
<organism evidence="1">
    <name type="scientific">Ixodes ricinus</name>
    <name type="common">Common tick</name>
    <name type="synonym">Acarus ricinus</name>
    <dbReference type="NCBI Taxonomy" id="34613"/>
    <lineage>
        <taxon>Eukaryota</taxon>
        <taxon>Metazoa</taxon>
        <taxon>Ecdysozoa</taxon>
        <taxon>Arthropoda</taxon>
        <taxon>Chelicerata</taxon>
        <taxon>Arachnida</taxon>
        <taxon>Acari</taxon>
        <taxon>Parasitiformes</taxon>
        <taxon>Ixodida</taxon>
        <taxon>Ixodoidea</taxon>
        <taxon>Ixodidae</taxon>
        <taxon>Ixodinae</taxon>
        <taxon>Ixodes</taxon>
    </lineage>
</organism>
<feature type="non-terminal residue" evidence="1">
    <location>
        <position position="118"/>
    </location>
</feature>
<dbReference type="AlphaFoldDB" id="A0A147BB12"/>
<name>A0A147BB12_IXORI</name>